<evidence type="ECO:0000313" key="1">
    <source>
        <dbReference type="EMBL" id="MCB5619130.1"/>
    </source>
</evidence>
<dbReference type="InterPro" id="IPR053161">
    <property type="entry name" value="Ulvan_degrading_GH"/>
</dbReference>
<proteinExistence type="predicted"/>
<dbReference type="PANTHER" id="PTHR36848:SF2">
    <property type="entry name" value="SECRETED PROTEIN"/>
    <property type="match status" value="1"/>
</dbReference>
<dbReference type="CDD" id="cd03143">
    <property type="entry name" value="A4_beta-galactosidase_middle_domain"/>
    <property type="match status" value="1"/>
</dbReference>
<dbReference type="InterPro" id="IPR029062">
    <property type="entry name" value="Class_I_gatase-like"/>
</dbReference>
<dbReference type="Gene3D" id="3.40.50.880">
    <property type="match status" value="1"/>
</dbReference>
<accession>A0AAJ1F4N9</accession>
<reference evidence="1" key="1">
    <citation type="submission" date="2021-10" db="EMBL/GenBank/DDBJ databases">
        <title>Collection of gut derived symbiotic bacterial strains cultured from healthy donors.</title>
        <authorList>
            <person name="Lin H."/>
            <person name="Littmann E."/>
            <person name="Claire K."/>
            <person name="Pamer E."/>
        </authorList>
    </citation>
    <scope>NUCLEOTIDE SEQUENCE</scope>
    <source>
        <strain evidence="1">MSK.23.18</strain>
    </source>
</reference>
<sequence length="1054" mass="122879">MLYKEKKQKFDERQFMVPTSEYRGAPFWAWNCKLKKELLLKEIEEIKDMGMGGVHIHCRVGLDTPYLGEEFFENVEACKEKLKKEKMLCWLYDEDRWPSGSAGGIVTKNVQYRSRFLVFEPEGVDKEEKEEFMSAAKAVRSKNRFLLGSYRIILNEEGRLKSYQSLKTEKPNEAGEIWSAWLEVSGDTPWFNNQAYVNTLDKNAINQFIEITHQEYYKRFADEFGKTIPAIFTDEPQTCHKEVLSEPFEKKAVILPFTDDFDDTFQKRYGFSILECIPELIWERENGEISQARYFYHRHLCERFSEAFGDNVGKWCEDHNIALTGHMMNEWTLYSQTMAVGEVMRPMKYFTLPGMDMLCDRRELSTAKQVQSIARQMGREGVMSEIYGVTGWNFDFRNHKLAGDWQAALGVTVRVPHLSWVSMEGEAKRDYPASIGYQSPWYQEYSYIEDHFARLNTAMTRGKPKVAVGIIHPIESYWSYWGNQKQTATIRQKLEAEFENIIRWMLYGLIDFDFISEAVLGEETQPQGLDQFIMGEMRYQVIVVPDCFTLRESTYKRLKAFQEAGGNLVFMGAIPEYIDGVKDSRVSEMAEKCSQIDYSCESLLNYLEVYRSVDIFIRQAEGIDATRIVQKEEGIRTDNMFYQIREEEECRWLFVCHVNRPVDEHITFLEELKIQIRGEYKPVFYDTLTGQTTNIAAVYSSGDTIITVYGSAHDSFLFRLVPGRSEDGEQWKYSFPKEKRYFPQPKHFLLEEDNCCLLDLAEYAFDDQDWNSEEEILRIDNRFRKKLGYPLRMEALAQPWVNQDEKKAEHSLKLRFLIESEIALEEVKVAMENPEHVKIFCNGESVEYKNLGWYVDESIRICGTFVLKEGMNTLELQIPFGIKTNIEWCYLLGDFGVKVLGSKKVLTRMPKQLYYGNFVTQGLPFYAGNLTYETEIETEEGVLWVETSHYRGALLQVTVDGSYKRNLIFAPYRVNCGEVSEGRHTIQIKVYGNRANAFGPVHNGNRSETWYGPNLWRTTGCKWSYEYQLEEMGILTTPSYWIEKAEQEVGGKKG</sequence>
<dbReference type="AlphaFoldDB" id="A0AAJ1F4N9"/>
<evidence type="ECO:0000313" key="2">
    <source>
        <dbReference type="Proteomes" id="UP001297370"/>
    </source>
</evidence>
<organism evidence="1 2">
    <name type="scientific">Mediterraneibacter gnavus</name>
    <name type="common">Ruminococcus gnavus</name>
    <dbReference type="NCBI Taxonomy" id="33038"/>
    <lineage>
        <taxon>Bacteria</taxon>
        <taxon>Bacillati</taxon>
        <taxon>Bacillota</taxon>
        <taxon>Clostridia</taxon>
        <taxon>Lachnospirales</taxon>
        <taxon>Lachnospiraceae</taxon>
        <taxon>Mediterraneibacter</taxon>
    </lineage>
</organism>
<dbReference type="EMBL" id="JAJBOM010000009">
    <property type="protein sequence ID" value="MCB5619130.1"/>
    <property type="molecule type" value="Genomic_DNA"/>
</dbReference>
<protein>
    <recommendedName>
        <fullName evidence="3">Glycoside hydrolase family 2</fullName>
    </recommendedName>
</protein>
<comment type="caution">
    <text evidence="1">The sequence shown here is derived from an EMBL/GenBank/DDBJ whole genome shotgun (WGS) entry which is preliminary data.</text>
</comment>
<evidence type="ECO:0008006" key="3">
    <source>
        <dbReference type="Google" id="ProtNLM"/>
    </source>
</evidence>
<dbReference type="RefSeq" id="WP_118315612.1">
    <property type="nucleotide sequence ID" value="NZ_BAABXJ010000001.1"/>
</dbReference>
<dbReference type="PANTHER" id="PTHR36848">
    <property type="entry name" value="DNA-BINDING PROTEIN (PUTATIVE SECRETED PROTEIN)-RELATED"/>
    <property type="match status" value="1"/>
</dbReference>
<name>A0AAJ1F4N9_MEDGN</name>
<gene>
    <name evidence="1" type="ORF">LIQ08_08130</name>
</gene>
<dbReference type="Proteomes" id="UP001297370">
    <property type="component" value="Unassembled WGS sequence"/>
</dbReference>